<evidence type="ECO:0000313" key="1">
    <source>
        <dbReference type="EMBL" id="MEV8158475.1"/>
    </source>
</evidence>
<dbReference type="Gene3D" id="3.30.460.10">
    <property type="entry name" value="Beta Polymerase, domain 2"/>
    <property type="match status" value="1"/>
</dbReference>
<dbReference type="PANTHER" id="PTHR34822">
    <property type="entry name" value="GRPB DOMAIN PROTEIN (AFU_ORTHOLOGUE AFUA_1G01530)"/>
    <property type="match status" value="1"/>
</dbReference>
<comment type="caution">
    <text evidence="1">The sequence shown here is derived from an EMBL/GenBank/DDBJ whole genome shotgun (WGS) entry which is preliminary data.</text>
</comment>
<name>A0ABV3KDL2_9MICC</name>
<dbReference type="EMBL" id="JBFBLL010000006">
    <property type="protein sequence ID" value="MEV8158475.1"/>
    <property type="molecule type" value="Genomic_DNA"/>
</dbReference>
<dbReference type="RefSeq" id="WP_144943282.1">
    <property type="nucleotide sequence ID" value="NZ_JBFAEN010000011.1"/>
</dbReference>
<accession>A0ABV3KDL2</accession>
<proteinExistence type="predicted"/>
<evidence type="ECO:0000313" key="2">
    <source>
        <dbReference type="Proteomes" id="UP001553031"/>
    </source>
</evidence>
<dbReference type="SUPFAM" id="SSF81301">
    <property type="entry name" value="Nucleotidyltransferase"/>
    <property type="match status" value="1"/>
</dbReference>
<dbReference type="Proteomes" id="UP001553031">
    <property type="component" value="Unassembled WGS sequence"/>
</dbReference>
<dbReference type="InterPro" id="IPR007344">
    <property type="entry name" value="GrpB/CoaE"/>
</dbReference>
<dbReference type="PANTHER" id="PTHR34822:SF1">
    <property type="entry name" value="GRPB FAMILY PROTEIN"/>
    <property type="match status" value="1"/>
</dbReference>
<organism evidence="1 2">
    <name type="scientific">Kocuria salsicia</name>
    <dbReference type="NCBI Taxonomy" id="664639"/>
    <lineage>
        <taxon>Bacteria</taxon>
        <taxon>Bacillati</taxon>
        <taxon>Actinomycetota</taxon>
        <taxon>Actinomycetes</taxon>
        <taxon>Micrococcales</taxon>
        <taxon>Micrococcaceae</taxon>
        <taxon>Kocuria</taxon>
    </lineage>
</organism>
<dbReference type="Pfam" id="PF04229">
    <property type="entry name" value="GrpB"/>
    <property type="match status" value="1"/>
</dbReference>
<keyword evidence="2" id="KW-1185">Reference proteome</keyword>
<sequence length="182" mass="20465">MSQWPAWATEQVHVQPPDEKWQRRGAQLCRELNAVLARWLVAPTEHVGSTAVPGLAAKPIIDVQAAVVDLDCADSVAQVLSAAGWHLVPADLDARPWRRFLVQVVDEHRAAHLHLLPAGSPRWEEQVAFRDALCADPPLMHRYADLKRTLATQHTADREAYTEGKADFVRRVLEEQPRPDQE</sequence>
<gene>
    <name evidence="1" type="ORF">AB0O96_09765</name>
</gene>
<protein>
    <submittedName>
        <fullName evidence="1">GrpB family protein</fullName>
    </submittedName>
</protein>
<dbReference type="InterPro" id="IPR043519">
    <property type="entry name" value="NT_sf"/>
</dbReference>
<reference evidence="1 2" key="1">
    <citation type="submission" date="2024-06" db="EMBL/GenBank/DDBJ databases">
        <title>The Natural Products Discovery Center: Release of the First 8490 Sequenced Strains for Exploring Actinobacteria Biosynthetic Diversity.</title>
        <authorList>
            <person name="Kalkreuter E."/>
            <person name="Kautsar S.A."/>
            <person name="Yang D."/>
            <person name="Bader C.D."/>
            <person name="Teijaro C.N."/>
            <person name="Fluegel L."/>
            <person name="Davis C.M."/>
            <person name="Simpson J.R."/>
            <person name="Lauterbach L."/>
            <person name="Steele A.D."/>
            <person name="Gui C."/>
            <person name="Meng S."/>
            <person name="Li G."/>
            <person name="Viehrig K."/>
            <person name="Ye F."/>
            <person name="Su P."/>
            <person name="Kiefer A.F."/>
            <person name="Nichols A."/>
            <person name="Cepeda A.J."/>
            <person name="Yan W."/>
            <person name="Fan B."/>
            <person name="Jiang Y."/>
            <person name="Adhikari A."/>
            <person name="Zheng C.-J."/>
            <person name="Schuster L."/>
            <person name="Cowan T.M."/>
            <person name="Smanski M.J."/>
            <person name="Chevrette M.G."/>
            <person name="De Carvalho L.P.S."/>
            <person name="Shen B."/>
        </authorList>
    </citation>
    <scope>NUCLEOTIDE SEQUENCE [LARGE SCALE GENOMIC DNA]</scope>
    <source>
        <strain evidence="1 2">NPDC079179</strain>
    </source>
</reference>